<keyword evidence="7" id="KW-1185">Reference proteome</keyword>
<evidence type="ECO:0000259" key="3">
    <source>
        <dbReference type="PROSITE" id="PS51864"/>
    </source>
</evidence>
<dbReference type="EMBL" id="BGPR01053829">
    <property type="protein sequence ID" value="GBO30635.1"/>
    <property type="molecule type" value="Genomic_DNA"/>
</dbReference>
<evidence type="ECO:0000256" key="1">
    <source>
        <dbReference type="ARBA" id="ARBA00001947"/>
    </source>
</evidence>
<proteinExistence type="predicted"/>
<evidence type="ECO:0000313" key="4">
    <source>
        <dbReference type="EMBL" id="GBO30112.1"/>
    </source>
</evidence>
<dbReference type="GO" id="GO:0004222">
    <property type="term" value="F:metalloendopeptidase activity"/>
    <property type="evidence" value="ECO:0007669"/>
    <property type="project" value="InterPro"/>
</dbReference>
<dbReference type="EMBL" id="BGPR01053827">
    <property type="protein sequence ID" value="GBO30630.1"/>
    <property type="molecule type" value="Genomic_DNA"/>
</dbReference>
<comment type="caution">
    <text evidence="6">The sequence shown here is derived from an EMBL/GenBank/DDBJ whole genome shotgun (WGS) entry which is preliminary data.</text>
</comment>
<evidence type="ECO:0000313" key="5">
    <source>
        <dbReference type="EMBL" id="GBO30630.1"/>
    </source>
</evidence>
<dbReference type="PROSITE" id="PS51864">
    <property type="entry name" value="ASTACIN"/>
    <property type="match status" value="1"/>
</dbReference>
<comment type="cofactor">
    <cofactor evidence="1">
        <name>Zn(2+)</name>
        <dbReference type="ChEBI" id="CHEBI:29105"/>
    </cofactor>
</comment>
<dbReference type="GO" id="GO:0006508">
    <property type="term" value="P:proteolysis"/>
    <property type="evidence" value="ECO:0007669"/>
    <property type="project" value="InterPro"/>
</dbReference>
<dbReference type="InterPro" id="IPR024079">
    <property type="entry name" value="MetalloPept_cat_dom_sf"/>
</dbReference>
<sequence length="66" mass="8198">NKDQFQRLRRNEYEWMDFDIDYDSIMIYDSYGFSKNGYMTIQRRDGEEIEENEELSDMDVEKLRLL</sequence>
<accession>A0A4Y2W0B9</accession>
<gene>
    <name evidence="4" type="ORF">AVEN_17451_1</name>
    <name evidence="5" type="ORF">AVEN_244842_1</name>
    <name evidence="6" type="ORF">AVEN_267950_1</name>
</gene>
<comment type="caution">
    <text evidence="2">Lacks conserved residue(s) required for the propagation of feature annotation.</text>
</comment>
<reference evidence="6 7" key="1">
    <citation type="journal article" date="2019" name="Sci. Rep.">
        <title>Orb-weaving spider Araneus ventricosus genome elucidates the spidroin gene catalogue.</title>
        <authorList>
            <person name="Kono N."/>
            <person name="Nakamura H."/>
            <person name="Ohtoshi R."/>
            <person name="Moran D.A.P."/>
            <person name="Shinohara A."/>
            <person name="Yoshida Y."/>
            <person name="Fujiwara M."/>
            <person name="Mori M."/>
            <person name="Tomita M."/>
            <person name="Arakawa K."/>
        </authorList>
    </citation>
    <scope>NUCLEOTIDE SEQUENCE [LARGE SCALE GENOMIC DNA]</scope>
</reference>
<feature type="non-terminal residue" evidence="6">
    <location>
        <position position="1"/>
    </location>
</feature>
<dbReference type="Proteomes" id="UP000499080">
    <property type="component" value="Unassembled WGS sequence"/>
</dbReference>
<evidence type="ECO:0000313" key="6">
    <source>
        <dbReference type="EMBL" id="GBO30635.1"/>
    </source>
</evidence>
<feature type="domain" description="Peptidase M12A" evidence="3">
    <location>
        <begin position="1"/>
        <end position="66"/>
    </location>
</feature>
<dbReference type="InterPro" id="IPR001506">
    <property type="entry name" value="Peptidase_M12A"/>
</dbReference>
<evidence type="ECO:0000313" key="7">
    <source>
        <dbReference type="Proteomes" id="UP000499080"/>
    </source>
</evidence>
<protein>
    <recommendedName>
        <fullName evidence="3">Peptidase M12A domain-containing protein</fullName>
    </recommendedName>
</protein>
<name>A0A4Y2W0B9_ARAVE</name>
<dbReference type="AlphaFoldDB" id="A0A4Y2W0B9"/>
<dbReference type="Gene3D" id="3.40.390.10">
    <property type="entry name" value="Collagenase (Catalytic Domain)"/>
    <property type="match status" value="1"/>
</dbReference>
<organism evidence="6 7">
    <name type="scientific">Araneus ventricosus</name>
    <name type="common">Orbweaver spider</name>
    <name type="synonym">Epeira ventricosa</name>
    <dbReference type="NCBI Taxonomy" id="182803"/>
    <lineage>
        <taxon>Eukaryota</taxon>
        <taxon>Metazoa</taxon>
        <taxon>Ecdysozoa</taxon>
        <taxon>Arthropoda</taxon>
        <taxon>Chelicerata</taxon>
        <taxon>Arachnida</taxon>
        <taxon>Araneae</taxon>
        <taxon>Araneomorphae</taxon>
        <taxon>Entelegynae</taxon>
        <taxon>Araneoidea</taxon>
        <taxon>Araneidae</taxon>
        <taxon>Araneus</taxon>
    </lineage>
</organism>
<evidence type="ECO:0000256" key="2">
    <source>
        <dbReference type="PROSITE-ProRule" id="PRU01211"/>
    </source>
</evidence>
<dbReference type="EMBL" id="BGPR01053305">
    <property type="protein sequence ID" value="GBO30112.1"/>
    <property type="molecule type" value="Genomic_DNA"/>
</dbReference>
<dbReference type="Pfam" id="PF01400">
    <property type="entry name" value="Astacin"/>
    <property type="match status" value="1"/>
</dbReference>